<dbReference type="InterPro" id="IPR033138">
    <property type="entry name" value="Cu_oxidase_CS"/>
</dbReference>
<dbReference type="EC" id="1.10.3.2" evidence="6"/>
<dbReference type="EMBL" id="KV460211">
    <property type="protein sequence ID" value="OBT99694.2"/>
    <property type="molecule type" value="Genomic_DNA"/>
</dbReference>
<dbReference type="FunFam" id="2.60.40.420:FF:000038">
    <property type="entry name" value="Extracellular dihydrogeodin oxidase/laccase"/>
    <property type="match status" value="1"/>
</dbReference>
<evidence type="ECO:0000256" key="4">
    <source>
        <dbReference type="ARBA" id="ARBA00004613"/>
    </source>
</evidence>
<evidence type="ECO:0000256" key="13">
    <source>
        <dbReference type="ARBA" id="ARBA00023185"/>
    </source>
</evidence>
<dbReference type="Pfam" id="PF07732">
    <property type="entry name" value="Cu-oxidase_3"/>
    <property type="match status" value="1"/>
</dbReference>
<evidence type="ECO:0000256" key="12">
    <source>
        <dbReference type="ARBA" id="ARBA00023180"/>
    </source>
</evidence>
<evidence type="ECO:0000256" key="2">
    <source>
        <dbReference type="ARBA" id="ARBA00001935"/>
    </source>
</evidence>
<dbReference type="Pfam" id="PF07731">
    <property type="entry name" value="Cu-oxidase_2"/>
    <property type="match status" value="1"/>
</dbReference>
<evidence type="ECO:0000313" key="18">
    <source>
        <dbReference type="Proteomes" id="UP000091956"/>
    </source>
</evidence>
<dbReference type="GO" id="GO:0005507">
    <property type="term" value="F:copper ion binding"/>
    <property type="evidence" value="ECO:0007669"/>
    <property type="project" value="InterPro"/>
</dbReference>
<proteinExistence type="inferred from homology"/>
<dbReference type="GO" id="GO:0052716">
    <property type="term" value="F:hydroquinone:oxygen oxidoreductase activity"/>
    <property type="evidence" value="ECO:0007669"/>
    <property type="project" value="UniProtKB-EC"/>
</dbReference>
<dbReference type="STRING" id="342668.A0A1B8GV21"/>
<sequence>MNLISSILSSTSLIASLSQVSTNGGSLLGTLSAPFLPKFLEDGPLPRGFPWADASAQHTNPYEEVPNTGKIRPYNFVIERGILSPDGVEKNGLLINGQFPGPTIEANWGDTFQITVTNNITGPEEGTALHWHGLLQKETPWFDGIPSVSQCPIAPGSSFTYTFRADSYGTSWYHSHYSAQYADGLLGAMIIHGPAHAHYDYDLGPIMLSDHNHEEYFKIVQRFTGSKLVPNSTNNLINGKMNYDCSLTNLTCTPNAGLSKFKFESGKLHRLRLINSGAEGLQRFTIDNHTMTVIANDFVPIEPYETNVITLGVGQRSDVLIRGTGRPTDSFWMRTDISDRCSHSNQPHALAVIHYEKAHASAVPTSQATYFTDTNCSNDPISVTKPLFAMAPPPEPAFTQTIDIDFQANATGAEVWVMNNQSFRANYDHPLLLLAKLGNTSYPDDPQWNVYNFGKNTSIRLILRGLTPLAHPMHLHGHNFWVVAEGVGQWDGVVTRPENPQRRDTQLMDFGYPYPAGMSYTVIEFMADNPGVWPFHCHVAWHVSDGLYMNVMERPDLIKQRQIPSIMAQTCRDWWDYSAHNIVNEIDSGL</sequence>
<keyword evidence="7" id="KW-0964">Secreted</keyword>
<dbReference type="CDD" id="cd13901">
    <property type="entry name" value="CuRO_3_MaLCC_like"/>
    <property type="match status" value="1"/>
</dbReference>
<keyword evidence="11" id="KW-0186">Copper</keyword>
<keyword evidence="12" id="KW-0325">Glycoprotein</keyword>
<dbReference type="Pfam" id="PF00394">
    <property type="entry name" value="Cu-oxidase"/>
    <property type="match status" value="1"/>
</dbReference>
<evidence type="ECO:0000256" key="8">
    <source>
        <dbReference type="ARBA" id="ARBA00022723"/>
    </source>
</evidence>
<dbReference type="InterPro" id="IPR045087">
    <property type="entry name" value="Cu-oxidase_fam"/>
</dbReference>
<dbReference type="InterPro" id="IPR001117">
    <property type="entry name" value="Cu-oxidase_2nd"/>
</dbReference>
<dbReference type="PANTHER" id="PTHR11709:SF145">
    <property type="entry name" value="LCC1"/>
    <property type="match status" value="1"/>
</dbReference>
<evidence type="ECO:0000256" key="7">
    <source>
        <dbReference type="ARBA" id="ARBA00022525"/>
    </source>
</evidence>
<name>A0A1B8GV21_9PEZI</name>
<dbReference type="AlphaFoldDB" id="A0A1B8GV21"/>
<dbReference type="PROSITE" id="PS00079">
    <property type="entry name" value="MULTICOPPER_OXIDASE1"/>
    <property type="match status" value="1"/>
</dbReference>
<evidence type="ECO:0000256" key="6">
    <source>
        <dbReference type="ARBA" id="ARBA00012297"/>
    </source>
</evidence>
<keyword evidence="18" id="KW-1185">Reference proteome</keyword>
<keyword evidence="13" id="KW-0439">Lignin degradation</keyword>
<reference evidence="18" key="2">
    <citation type="journal article" date="2018" name="Nat. Commun.">
        <title>Extreme sensitivity to ultraviolet light in the fungal pathogen causing white-nose syndrome of bats.</title>
        <authorList>
            <person name="Palmer J.M."/>
            <person name="Drees K.P."/>
            <person name="Foster J.T."/>
            <person name="Lindner D.L."/>
        </authorList>
    </citation>
    <scope>NUCLEOTIDE SEQUENCE [LARGE SCALE GENOMIC DNA]</scope>
    <source>
        <strain evidence="18">UAMH 10579</strain>
    </source>
</reference>
<dbReference type="InterPro" id="IPR008972">
    <property type="entry name" value="Cupredoxin"/>
</dbReference>
<reference evidence="17 18" key="1">
    <citation type="submission" date="2016-03" db="EMBL/GenBank/DDBJ databases">
        <title>Comparative genomics of Pseudogymnoascus destructans, the fungus causing white-nose syndrome of bats.</title>
        <authorList>
            <person name="Palmer J.M."/>
            <person name="Drees K.P."/>
            <person name="Foster J.T."/>
            <person name="Lindner D.L."/>
        </authorList>
    </citation>
    <scope>NUCLEOTIDE SEQUENCE [LARGE SCALE GENOMIC DNA]</scope>
    <source>
        <strain evidence="17 18">UAMH 10579</strain>
    </source>
</reference>
<evidence type="ECO:0000259" key="16">
    <source>
        <dbReference type="Pfam" id="PF07732"/>
    </source>
</evidence>
<evidence type="ECO:0000259" key="15">
    <source>
        <dbReference type="Pfam" id="PF07731"/>
    </source>
</evidence>
<dbReference type="Gene3D" id="2.60.40.420">
    <property type="entry name" value="Cupredoxins - blue copper proteins"/>
    <property type="match status" value="3"/>
</dbReference>
<dbReference type="SUPFAM" id="SSF49503">
    <property type="entry name" value="Cupredoxins"/>
    <property type="match status" value="3"/>
</dbReference>
<dbReference type="CDD" id="cd13854">
    <property type="entry name" value="CuRO_1_MaLCC_like"/>
    <property type="match status" value="1"/>
</dbReference>
<dbReference type="CDD" id="cd13880">
    <property type="entry name" value="CuRO_2_MaLCC_like"/>
    <property type="match status" value="1"/>
</dbReference>
<dbReference type="RefSeq" id="XP_059319972.1">
    <property type="nucleotide sequence ID" value="XM_059463413.1"/>
</dbReference>
<evidence type="ECO:0000256" key="10">
    <source>
        <dbReference type="ARBA" id="ARBA00023002"/>
    </source>
</evidence>
<evidence type="ECO:0000313" key="17">
    <source>
        <dbReference type="EMBL" id="OBT99694.2"/>
    </source>
</evidence>
<organism evidence="17 18">
    <name type="scientific">Pseudogymnoascus verrucosus</name>
    <dbReference type="NCBI Taxonomy" id="342668"/>
    <lineage>
        <taxon>Eukaryota</taxon>
        <taxon>Fungi</taxon>
        <taxon>Dikarya</taxon>
        <taxon>Ascomycota</taxon>
        <taxon>Pezizomycotina</taxon>
        <taxon>Leotiomycetes</taxon>
        <taxon>Thelebolales</taxon>
        <taxon>Thelebolaceae</taxon>
        <taxon>Pseudogymnoascus</taxon>
    </lineage>
</organism>
<dbReference type="GO" id="GO:0005576">
    <property type="term" value="C:extracellular region"/>
    <property type="evidence" value="ECO:0007669"/>
    <property type="project" value="UniProtKB-SubCell"/>
</dbReference>
<dbReference type="GeneID" id="28835509"/>
<comment type="subcellular location">
    <subcellularLocation>
        <location evidence="4">Secreted</location>
    </subcellularLocation>
</comment>
<keyword evidence="10" id="KW-0560">Oxidoreductase</keyword>
<evidence type="ECO:0000256" key="11">
    <source>
        <dbReference type="ARBA" id="ARBA00023008"/>
    </source>
</evidence>
<evidence type="ECO:0000256" key="1">
    <source>
        <dbReference type="ARBA" id="ARBA00000349"/>
    </source>
</evidence>
<dbReference type="GO" id="GO:0046274">
    <property type="term" value="P:lignin catabolic process"/>
    <property type="evidence" value="ECO:0007669"/>
    <property type="project" value="UniProtKB-KW"/>
</dbReference>
<feature type="domain" description="Plastocyanin-like" evidence="14">
    <location>
        <begin position="205"/>
        <end position="358"/>
    </location>
</feature>
<keyword evidence="9" id="KW-0677">Repeat</keyword>
<comment type="similarity">
    <text evidence="5">Belongs to the multicopper oxidase family.</text>
</comment>
<dbReference type="InterPro" id="IPR002355">
    <property type="entry name" value="Cu_oxidase_Cu_BS"/>
</dbReference>
<evidence type="ECO:0000256" key="5">
    <source>
        <dbReference type="ARBA" id="ARBA00010609"/>
    </source>
</evidence>
<dbReference type="FunFam" id="2.60.40.420:FF:000021">
    <property type="entry name" value="Extracellular dihydrogeodin oxidase/laccase"/>
    <property type="match status" value="1"/>
</dbReference>
<evidence type="ECO:0000256" key="3">
    <source>
        <dbReference type="ARBA" id="ARBA00002075"/>
    </source>
</evidence>
<gene>
    <name evidence="17" type="ORF">VE01_02123</name>
</gene>
<feature type="domain" description="Plastocyanin-like" evidence="16">
    <location>
        <begin position="82"/>
        <end position="194"/>
    </location>
</feature>
<comment type="function">
    <text evidence="3">Lignin degradation and detoxification of lignin-derived products.</text>
</comment>
<dbReference type="PANTHER" id="PTHR11709">
    <property type="entry name" value="MULTI-COPPER OXIDASE"/>
    <property type="match status" value="1"/>
</dbReference>
<keyword evidence="8" id="KW-0479">Metal-binding</keyword>
<evidence type="ECO:0000259" key="14">
    <source>
        <dbReference type="Pfam" id="PF00394"/>
    </source>
</evidence>
<dbReference type="InterPro" id="IPR011707">
    <property type="entry name" value="Cu-oxidase-like_N"/>
</dbReference>
<evidence type="ECO:0000256" key="9">
    <source>
        <dbReference type="ARBA" id="ARBA00022737"/>
    </source>
</evidence>
<comment type="cofactor">
    <cofactor evidence="2">
        <name>Cu cation</name>
        <dbReference type="ChEBI" id="CHEBI:23378"/>
    </cofactor>
</comment>
<feature type="domain" description="Plastocyanin-like" evidence="15">
    <location>
        <begin position="443"/>
        <end position="555"/>
    </location>
</feature>
<protein>
    <recommendedName>
        <fullName evidence="6">laccase</fullName>
        <ecNumber evidence="6">1.10.3.2</ecNumber>
    </recommendedName>
</protein>
<dbReference type="PROSITE" id="PS00080">
    <property type="entry name" value="MULTICOPPER_OXIDASE2"/>
    <property type="match status" value="1"/>
</dbReference>
<accession>A0A1B8GV21</accession>
<dbReference type="InterPro" id="IPR011706">
    <property type="entry name" value="Cu-oxidase_C"/>
</dbReference>
<comment type="catalytic activity">
    <reaction evidence="1">
        <text>4 hydroquinone + O2 = 4 benzosemiquinone + 2 H2O</text>
        <dbReference type="Rhea" id="RHEA:11276"/>
        <dbReference type="ChEBI" id="CHEBI:15377"/>
        <dbReference type="ChEBI" id="CHEBI:15379"/>
        <dbReference type="ChEBI" id="CHEBI:17594"/>
        <dbReference type="ChEBI" id="CHEBI:17977"/>
        <dbReference type="EC" id="1.10.3.2"/>
    </reaction>
</comment>
<dbReference type="Proteomes" id="UP000091956">
    <property type="component" value="Unassembled WGS sequence"/>
</dbReference>